<dbReference type="AlphaFoldDB" id="A0AAV5AMD0"/>
<reference evidence="1" key="1">
    <citation type="submission" date="2021-10" db="EMBL/GenBank/DDBJ databases">
        <title>De novo Genome Assembly of Clathrus columnatus (Basidiomycota, Fungi) Using Illumina and Nanopore Sequence Data.</title>
        <authorList>
            <person name="Ogiso-Tanaka E."/>
            <person name="Itagaki H."/>
            <person name="Hosoya T."/>
            <person name="Hosaka K."/>
        </authorList>
    </citation>
    <scope>NUCLEOTIDE SEQUENCE</scope>
    <source>
        <strain evidence="1">MO-923</strain>
    </source>
</reference>
<evidence type="ECO:0000313" key="2">
    <source>
        <dbReference type="Proteomes" id="UP001050691"/>
    </source>
</evidence>
<keyword evidence="2" id="KW-1185">Reference proteome</keyword>
<comment type="caution">
    <text evidence="1">The sequence shown here is derived from an EMBL/GenBank/DDBJ whole genome shotgun (WGS) entry which is preliminary data.</text>
</comment>
<gene>
    <name evidence="1" type="ORF">Clacol_008115</name>
</gene>
<proteinExistence type="predicted"/>
<evidence type="ECO:0000313" key="1">
    <source>
        <dbReference type="EMBL" id="GJJ13858.1"/>
    </source>
</evidence>
<name>A0AAV5AMD0_9AGAM</name>
<protein>
    <submittedName>
        <fullName evidence="1">Uncharacterized protein</fullName>
    </submittedName>
</protein>
<accession>A0AAV5AMD0</accession>
<organism evidence="1 2">
    <name type="scientific">Clathrus columnatus</name>
    <dbReference type="NCBI Taxonomy" id="1419009"/>
    <lineage>
        <taxon>Eukaryota</taxon>
        <taxon>Fungi</taxon>
        <taxon>Dikarya</taxon>
        <taxon>Basidiomycota</taxon>
        <taxon>Agaricomycotina</taxon>
        <taxon>Agaricomycetes</taxon>
        <taxon>Phallomycetidae</taxon>
        <taxon>Phallales</taxon>
        <taxon>Clathraceae</taxon>
        <taxon>Clathrus</taxon>
    </lineage>
</organism>
<dbReference type="Proteomes" id="UP001050691">
    <property type="component" value="Unassembled WGS sequence"/>
</dbReference>
<dbReference type="EMBL" id="BPWL01000009">
    <property type="protein sequence ID" value="GJJ13858.1"/>
    <property type="molecule type" value="Genomic_DNA"/>
</dbReference>
<sequence>MSLPQHTYMIESVKYPKLVFELQSSTSTPDAPIICSKSQGGMNQIACSHSNDSVVLKSNTSLWLNLSVVPGIHRRRKWHFILKAVSPSSNIFTAEAIEGAEAVGSPSHQIPLQARISDDMELQYQIIPASQPNRKNLALQAPGSEGGKITFEISNPSAQEQQWIFHKLSCQLIT</sequence>